<dbReference type="Proteomes" id="UP001055712">
    <property type="component" value="Unassembled WGS sequence"/>
</dbReference>
<feature type="domain" description="Ysc84 actin-binding" evidence="2">
    <location>
        <begin position="231"/>
        <end position="362"/>
    </location>
</feature>
<dbReference type="GO" id="GO:0035091">
    <property type="term" value="F:phosphatidylinositol binding"/>
    <property type="evidence" value="ECO:0007669"/>
    <property type="project" value="TreeGrafter"/>
</dbReference>
<evidence type="ECO:0000256" key="1">
    <source>
        <dbReference type="SAM" id="MobiDB-lite"/>
    </source>
</evidence>
<feature type="compositionally biased region" description="Polar residues" evidence="1">
    <location>
        <begin position="489"/>
        <end position="500"/>
    </location>
</feature>
<feature type="region of interest" description="Disordered" evidence="1">
    <location>
        <begin position="1"/>
        <end position="107"/>
    </location>
</feature>
<reference evidence="3" key="1">
    <citation type="journal article" date="2019" name="Plant J.">
        <title>Chlorella vulgaris genome assembly and annotation reveals the molecular basis for metabolic acclimation to high light conditions.</title>
        <authorList>
            <person name="Cecchin M."/>
            <person name="Marcolungo L."/>
            <person name="Rossato M."/>
            <person name="Girolomoni L."/>
            <person name="Cosentino E."/>
            <person name="Cuine S."/>
            <person name="Li-Beisson Y."/>
            <person name="Delledonne M."/>
            <person name="Ballottari M."/>
        </authorList>
    </citation>
    <scope>NUCLEOTIDE SEQUENCE</scope>
    <source>
        <strain evidence="3">211/11P</strain>
    </source>
</reference>
<evidence type="ECO:0000313" key="4">
    <source>
        <dbReference type="Proteomes" id="UP001055712"/>
    </source>
</evidence>
<dbReference type="EMBL" id="SIDB01000007">
    <property type="protein sequence ID" value="KAI3430834.1"/>
    <property type="molecule type" value="Genomic_DNA"/>
</dbReference>
<feature type="compositionally biased region" description="Polar residues" evidence="1">
    <location>
        <begin position="61"/>
        <end position="77"/>
    </location>
</feature>
<gene>
    <name evidence="3" type="ORF">D9Q98_009245</name>
</gene>
<dbReference type="AlphaFoldDB" id="A0A9D4TQF3"/>
<sequence>MKPRPRLADLFSVDAEAETDPTAAAAPPPPCPNGDGGGTSAGTSIHGGSQHGSQHGARQMQHLNQQNGSSSAFQRQPGSLPATKTLKKSRSLSAGRTSGPIAPTQPTLADLMRQSFSRAGSLDSEGVGSSVAEPRPTLEYSGKPHARLVKRCTEAIEALERLQRPIVCMQSGGERKPPLPTVALKFAMGLAFVVHRKVGLLGGMNWGRGCIVTRLGDGTWSAPCFFRVRHCSLGLTFGAQRTTCCHVLQNEEQVAAFLQNRVSVGVDAAISQDADPFDPDAPEGGVTLLMHRHGVQRGRGKRPYLAMVTDGAIWDLSVRAGYTRIDGRLNRLLYGEDVSPDEILGGRVALPLEFVPLHEAINIAASEAQLVRPTVSKYGLARQRSLASNVSVAPPLSRVSYRSDYSVTPNLEALVRSTKWDRPSCPMPRELAALASSSRTAHTPADDRSDSSWANGGSLRRGDRGDWSASGGSIGGATAATATTQRTSLTDYSSPNSPCTTLMPPSVPDAGLQKCASGGGDGLFGSGSGFKLFGEVEVEFEEVNTYDQQEEADIEAGGQQLEHTM</sequence>
<evidence type="ECO:0000313" key="3">
    <source>
        <dbReference type="EMBL" id="KAI3430834.1"/>
    </source>
</evidence>
<dbReference type="OrthoDB" id="512348at2759"/>
<proteinExistence type="predicted"/>
<reference evidence="3" key="2">
    <citation type="submission" date="2020-11" db="EMBL/GenBank/DDBJ databases">
        <authorList>
            <person name="Cecchin M."/>
            <person name="Marcolungo L."/>
            <person name="Rossato M."/>
            <person name="Girolomoni L."/>
            <person name="Cosentino E."/>
            <person name="Cuine S."/>
            <person name="Li-Beisson Y."/>
            <person name="Delledonne M."/>
            <person name="Ballottari M."/>
        </authorList>
    </citation>
    <scope>NUCLEOTIDE SEQUENCE</scope>
    <source>
        <strain evidence="3">211/11P</strain>
        <tissue evidence="3">Whole cell</tissue>
    </source>
</reference>
<dbReference type="InterPro" id="IPR051702">
    <property type="entry name" value="SH3_domain_YSC84-like"/>
</dbReference>
<accession>A0A9D4TQF3</accession>
<dbReference type="Pfam" id="PF04366">
    <property type="entry name" value="Ysc84"/>
    <property type="match status" value="1"/>
</dbReference>
<keyword evidence="4" id="KW-1185">Reference proteome</keyword>
<evidence type="ECO:0000259" key="2">
    <source>
        <dbReference type="Pfam" id="PF04366"/>
    </source>
</evidence>
<organism evidence="3 4">
    <name type="scientific">Chlorella vulgaris</name>
    <name type="common">Green alga</name>
    <dbReference type="NCBI Taxonomy" id="3077"/>
    <lineage>
        <taxon>Eukaryota</taxon>
        <taxon>Viridiplantae</taxon>
        <taxon>Chlorophyta</taxon>
        <taxon>core chlorophytes</taxon>
        <taxon>Trebouxiophyceae</taxon>
        <taxon>Chlorellales</taxon>
        <taxon>Chlorellaceae</taxon>
        <taxon>Chlorella clade</taxon>
        <taxon>Chlorella</taxon>
    </lineage>
</organism>
<feature type="region of interest" description="Disordered" evidence="1">
    <location>
        <begin position="434"/>
        <end position="505"/>
    </location>
</feature>
<comment type="caution">
    <text evidence="3">The sequence shown here is derived from an EMBL/GenBank/DDBJ whole genome shotgun (WGS) entry which is preliminary data.</text>
</comment>
<protein>
    <recommendedName>
        <fullName evidence="2">Ysc84 actin-binding domain-containing protein</fullName>
    </recommendedName>
</protein>
<feature type="compositionally biased region" description="Low complexity" evidence="1">
    <location>
        <begin position="468"/>
        <end position="488"/>
    </location>
</feature>
<dbReference type="CDD" id="cd11524">
    <property type="entry name" value="SYLF"/>
    <property type="match status" value="1"/>
</dbReference>
<dbReference type="PANTHER" id="PTHR15629:SF2">
    <property type="entry name" value="SH3 DOMAIN-CONTAINING YSC84-LIKE PROTEIN 1"/>
    <property type="match status" value="1"/>
</dbReference>
<dbReference type="PANTHER" id="PTHR15629">
    <property type="entry name" value="SH3YL1 PROTEIN"/>
    <property type="match status" value="1"/>
</dbReference>
<dbReference type="InterPro" id="IPR007461">
    <property type="entry name" value="Ysc84_actin-binding"/>
</dbReference>
<name>A0A9D4TQF3_CHLVU</name>
<feature type="region of interest" description="Disordered" evidence="1">
    <location>
        <begin position="119"/>
        <end position="142"/>
    </location>
</feature>
<feature type="compositionally biased region" description="Low complexity" evidence="1">
    <location>
        <begin position="46"/>
        <end position="56"/>
    </location>
</feature>